<name>A0ACC1CM07_9NEOP</name>
<keyword evidence="2" id="KW-1185">Reference proteome</keyword>
<comment type="caution">
    <text evidence="1">The sequence shown here is derived from an EMBL/GenBank/DDBJ whole genome shotgun (WGS) entry which is preliminary data.</text>
</comment>
<organism evidence="1 2">
    <name type="scientific">Dendrolimus kikuchii</name>
    <dbReference type="NCBI Taxonomy" id="765133"/>
    <lineage>
        <taxon>Eukaryota</taxon>
        <taxon>Metazoa</taxon>
        <taxon>Ecdysozoa</taxon>
        <taxon>Arthropoda</taxon>
        <taxon>Hexapoda</taxon>
        <taxon>Insecta</taxon>
        <taxon>Pterygota</taxon>
        <taxon>Neoptera</taxon>
        <taxon>Endopterygota</taxon>
        <taxon>Lepidoptera</taxon>
        <taxon>Glossata</taxon>
        <taxon>Ditrysia</taxon>
        <taxon>Bombycoidea</taxon>
        <taxon>Lasiocampidae</taxon>
        <taxon>Dendrolimus</taxon>
    </lineage>
</organism>
<dbReference type="Proteomes" id="UP000824533">
    <property type="component" value="Linkage Group LG21"/>
</dbReference>
<dbReference type="EMBL" id="CM034407">
    <property type="protein sequence ID" value="KAJ0172540.1"/>
    <property type="molecule type" value="Genomic_DNA"/>
</dbReference>
<evidence type="ECO:0000313" key="2">
    <source>
        <dbReference type="Proteomes" id="UP000824533"/>
    </source>
</evidence>
<sequence length="122" mass="14670">MPQNKKCYFGCFIDGPLHNFPKPQWHNVEKFRSWKFVLSEETQALADDVLKNQVRFCYRHFESFYQLPSKRLTANAIPTLNLSHRKNQCLKEKKEEHVKKTYKNKTKTIKEDKRKIIVIELD</sequence>
<protein>
    <submittedName>
        <fullName evidence="1">Uncharacterized protein</fullName>
    </submittedName>
</protein>
<proteinExistence type="predicted"/>
<evidence type="ECO:0000313" key="1">
    <source>
        <dbReference type="EMBL" id="KAJ0172540.1"/>
    </source>
</evidence>
<reference evidence="1 2" key="1">
    <citation type="journal article" date="2021" name="Front. Genet.">
        <title>Chromosome-Level Genome Assembly Reveals Significant Gene Expansion in the Toll and IMD Signaling Pathways of Dendrolimus kikuchii.</title>
        <authorList>
            <person name="Zhou J."/>
            <person name="Wu P."/>
            <person name="Xiong Z."/>
            <person name="Liu N."/>
            <person name="Zhao N."/>
            <person name="Ji M."/>
            <person name="Qiu Y."/>
            <person name="Yang B."/>
        </authorList>
    </citation>
    <scope>NUCLEOTIDE SEQUENCE [LARGE SCALE GENOMIC DNA]</scope>
    <source>
        <strain evidence="1">Ann1</strain>
    </source>
</reference>
<gene>
    <name evidence="1" type="ORF">K1T71_011679</name>
</gene>
<accession>A0ACC1CM07</accession>